<evidence type="ECO:0000313" key="6">
    <source>
        <dbReference type="EMBL" id="AZA94429.1"/>
    </source>
</evidence>
<dbReference type="PANTHER" id="PTHR43300:SF7">
    <property type="entry name" value="UDP-N-ACETYLBACILLOSAMINE N-ACETYLTRANSFERASE"/>
    <property type="match status" value="1"/>
</dbReference>
<dbReference type="InterPro" id="IPR050179">
    <property type="entry name" value="Trans_hexapeptide_repeat"/>
</dbReference>
<comment type="similarity">
    <text evidence="1">Belongs to the transferase hexapeptide repeat family.</text>
</comment>
<accession>A0A3G6Q073</accession>
<dbReference type="KEGG" id="csha:EG350_11580"/>
<feature type="binding site" evidence="3">
    <location>
        <begin position="7"/>
        <end position="9"/>
    </location>
    <ligand>
        <name>substrate</name>
    </ligand>
</feature>
<protein>
    <submittedName>
        <fullName evidence="5">Acetyltransferase</fullName>
    </submittedName>
</protein>
<dbReference type="EMBL" id="CP033915">
    <property type="protein sequence ID" value="AZA86021.1"/>
    <property type="molecule type" value="Genomic_DNA"/>
</dbReference>
<dbReference type="InterPro" id="IPR020019">
    <property type="entry name" value="AcTrfase_PglD-like"/>
</dbReference>
<dbReference type="NCBIfam" id="TIGR03570">
    <property type="entry name" value="NeuD_NnaD"/>
    <property type="match status" value="1"/>
</dbReference>
<proteinExistence type="inferred from homology"/>
<dbReference type="OrthoDB" id="9794407at2"/>
<evidence type="ECO:0000313" key="7">
    <source>
        <dbReference type="Proteomes" id="UP000274073"/>
    </source>
</evidence>
<dbReference type="InterPro" id="IPR041561">
    <property type="entry name" value="PglD_N"/>
</dbReference>
<reference evidence="7 8" key="1">
    <citation type="submission" date="2018-11" db="EMBL/GenBank/DDBJ databases">
        <title>Proposal to divide the Flavobacteriaceae and reorganize its genera based on Amino Acid Identity values calculated from whole genome sequences.</title>
        <authorList>
            <person name="Nicholson A.C."/>
            <person name="Gulvik C.A."/>
            <person name="Whitney A.M."/>
            <person name="Humrighouse B.W."/>
            <person name="Bell M."/>
            <person name="Holmes B."/>
            <person name="Steigerwalt A.G."/>
            <person name="Villarma A."/>
            <person name="Sheth M."/>
            <person name="Batra D."/>
            <person name="Pryor J."/>
            <person name="Bernardet J.-F."/>
            <person name="Hugo C."/>
            <person name="Kampfer P."/>
            <person name="Newman J."/>
            <person name="McQuiston J.R."/>
        </authorList>
    </citation>
    <scope>NUCLEOTIDE SEQUENCE [LARGE SCALE GENOMIC DNA]</scope>
    <source>
        <strain evidence="5 7">G0207</strain>
        <strain evidence="6 8">H5143</strain>
    </source>
</reference>
<evidence type="ECO:0000256" key="3">
    <source>
        <dbReference type="PIRSR" id="PIRSR620019-2"/>
    </source>
</evidence>
<organism evidence="5 7">
    <name type="scientific">Chryseobacterium shandongense</name>
    <dbReference type="NCBI Taxonomy" id="1493872"/>
    <lineage>
        <taxon>Bacteria</taxon>
        <taxon>Pseudomonadati</taxon>
        <taxon>Bacteroidota</taxon>
        <taxon>Flavobacteriia</taxon>
        <taxon>Flavobacteriales</taxon>
        <taxon>Weeksellaceae</taxon>
        <taxon>Chryseobacterium group</taxon>
        <taxon>Chryseobacterium</taxon>
    </lineage>
</organism>
<dbReference type="CDD" id="cd03360">
    <property type="entry name" value="LbH_AT_putative"/>
    <property type="match status" value="1"/>
</dbReference>
<gene>
    <name evidence="5" type="ORF">EG349_04095</name>
    <name evidence="6" type="ORF">EG353_02125</name>
</gene>
<feature type="binding site" evidence="3">
    <location>
        <position position="153"/>
    </location>
    <ligand>
        <name>acetyl-CoA</name>
        <dbReference type="ChEBI" id="CHEBI:57288"/>
    </ligand>
</feature>
<evidence type="ECO:0000256" key="2">
    <source>
        <dbReference type="PIRSR" id="PIRSR620019-1"/>
    </source>
</evidence>
<feature type="binding site" evidence="3">
    <location>
        <position position="132"/>
    </location>
    <ligand>
        <name>acetyl-CoA</name>
        <dbReference type="ChEBI" id="CHEBI:57288"/>
    </ligand>
</feature>
<feature type="binding site" evidence="3">
    <location>
        <position position="58"/>
    </location>
    <ligand>
        <name>substrate</name>
    </ligand>
</feature>
<dbReference type="EMBL" id="CP033912">
    <property type="protein sequence ID" value="AZA94429.1"/>
    <property type="molecule type" value="Genomic_DNA"/>
</dbReference>
<feature type="domain" description="PglD N-terminal" evidence="4">
    <location>
        <begin position="2"/>
        <end position="69"/>
    </location>
</feature>
<evidence type="ECO:0000259" key="4">
    <source>
        <dbReference type="Pfam" id="PF17836"/>
    </source>
</evidence>
<dbReference type="Proteomes" id="UP000281741">
    <property type="component" value="Chromosome"/>
</dbReference>
<dbReference type="InterPro" id="IPR001451">
    <property type="entry name" value="Hexapep"/>
</dbReference>
<dbReference type="AlphaFoldDB" id="A0A3G6Q073"/>
<evidence type="ECO:0000313" key="5">
    <source>
        <dbReference type="EMBL" id="AZA86021.1"/>
    </source>
</evidence>
<dbReference type="Gene3D" id="2.160.10.10">
    <property type="entry name" value="Hexapeptide repeat proteins"/>
    <property type="match status" value="1"/>
</dbReference>
<dbReference type="Pfam" id="PF17836">
    <property type="entry name" value="PglD_N"/>
    <property type="match status" value="1"/>
</dbReference>
<feature type="active site" description="Proton acceptor" evidence="2">
    <location>
        <position position="123"/>
    </location>
</feature>
<dbReference type="InterPro" id="IPR011004">
    <property type="entry name" value="Trimer_LpxA-like_sf"/>
</dbReference>
<sequence length="198" mass="21140">MYLYGASGHGKVVAEIAEENGYHINAYIDGDVLKKKMLGYPVLHKPPQENIDIVISIGNNRIRKNIVDENTLFNYVTLLHPNSSLSKRIRVEEGTVVMSGVSINAAVTVGKHCIINTNSSIDHDCVLEDFVHISPNAALAGSVYVGEGTHVGIGANIIQGIKIGKWCTIGAGTVIISDVPDGSTVVGNPGRIVKITEL</sequence>
<dbReference type="Pfam" id="PF00132">
    <property type="entry name" value="Hexapep"/>
    <property type="match status" value="1"/>
</dbReference>
<dbReference type="PANTHER" id="PTHR43300">
    <property type="entry name" value="ACETYLTRANSFERASE"/>
    <property type="match status" value="1"/>
</dbReference>
<feature type="site" description="Increases basicity of active site His" evidence="2">
    <location>
        <position position="124"/>
    </location>
</feature>
<evidence type="ECO:0000256" key="1">
    <source>
        <dbReference type="ARBA" id="ARBA00007274"/>
    </source>
</evidence>
<keyword evidence="8" id="KW-1185">Reference proteome</keyword>
<name>A0A3G6Q073_9FLAO</name>
<dbReference type="SUPFAM" id="SSF51161">
    <property type="entry name" value="Trimeric LpxA-like enzymes"/>
    <property type="match status" value="1"/>
</dbReference>
<evidence type="ECO:0000313" key="8">
    <source>
        <dbReference type="Proteomes" id="UP000281741"/>
    </source>
</evidence>
<dbReference type="Gene3D" id="3.40.50.20">
    <property type="match status" value="1"/>
</dbReference>
<dbReference type="Proteomes" id="UP000274073">
    <property type="component" value="Chromosome"/>
</dbReference>
<dbReference type="RefSeq" id="WP_066440981.1">
    <property type="nucleotide sequence ID" value="NZ_CP033912.1"/>
</dbReference>